<gene>
    <name evidence="2" type="ORF">C5748_04090</name>
</gene>
<protein>
    <recommendedName>
        <fullName evidence="1">DUF7683 domain-containing protein</fullName>
    </recommendedName>
</protein>
<accession>A0A2S9IY31</accession>
<organism evidence="2 3">
    <name type="scientific">Phyllobacterium phragmitis</name>
    <dbReference type="NCBI Taxonomy" id="2670329"/>
    <lineage>
        <taxon>Bacteria</taxon>
        <taxon>Pseudomonadati</taxon>
        <taxon>Pseudomonadota</taxon>
        <taxon>Alphaproteobacteria</taxon>
        <taxon>Hyphomicrobiales</taxon>
        <taxon>Phyllobacteriaceae</taxon>
        <taxon>Phyllobacterium</taxon>
    </lineage>
</organism>
<dbReference type="AlphaFoldDB" id="A0A2S9IY31"/>
<sequence>MGVYLVISLFQRDGDDLVNMLQLEDSDLQFFRETLNVLDEDPLLYGEYQINTEANEKIYQRYGFKLDLEKYDCFAGYKSS</sequence>
<keyword evidence="3" id="KW-1185">Reference proteome</keyword>
<proteinExistence type="predicted"/>
<comment type="caution">
    <text evidence="2">The sequence shown here is derived from an EMBL/GenBank/DDBJ whole genome shotgun (WGS) entry which is preliminary data.</text>
</comment>
<evidence type="ECO:0000259" key="1">
    <source>
        <dbReference type="Pfam" id="PF24731"/>
    </source>
</evidence>
<dbReference type="InterPro" id="IPR056100">
    <property type="entry name" value="DUF7683"/>
</dbReference>
<dbReference type="EMBL" id="PVBR01000002">
    <property type="protein sequence ID" value="PRD45427.1"/>
    <property type="molecule type" value="Genomic_DNA"/>
</dbReference>
<evidence type="ECO:0000313" key="3">
    <source>
        <dbReference type="Proteomes" id="UP000239434"/>
    </source>
</evidence>
<evidence type="ECO:0000313" key="2">
    <source>
        <dbReference type="EMBL" id="PRD45427.1"/>
    </source>
</evidence>
<feature type="domain" description="DUF7683" evidence="1">
    <location>
        <begin position="6"/>
        <end position="74"/>
    </location>
</feature>
<reference evidence="2 3" key="1">
    <citation type="submission" date="2018-02" db="EMBL/GenBank/DDBJ databases">
        <title>The draft genome of Phyllobacterium sp. 1N-3.</title>
        <authorList>
            <person name="Liu L."/>
            <person name="Li L."/>
            <person name="Zhang X."/>
            <person name="Wang T."/>
            <person name="Liang L."/>
        </authorList>
    </citation>
    <scope>NUCLEOTIDE SEQUENCE [LARGE SCALE GENOMIC DNA]</scope>
    <source>
        <strain evidence="2 3">1N-3</strain>
    </source>
</reference>
<dbReference type="Pfam" id="PF24731">
    <property type="entry name" value="DUF7683"/>
    <property type="match status" value="1"/>
</dbReference>
<name>A0A2S9IY31_9HYPH</name>
<dbReference type="Proteomes" id="UP000239434">
    <property type="component" value="Unassembled WGS sequence"/>
</dbReference>